<feature type="binding site" evidence="4">
    <location>
        <position position="530"/>
    </location>
    <ligand>
        <name>AMP</name>
        <dbReference type="ChEBI" id="CHEBI:456215"/>
    </ligand>
</feature>
<dbReference type="InterPro" id="IPR023174">
    <property type="entry name" value="PDEase_CS"/>
</dbReference>
<keyword evidence="1 5" id="KW-0479">Metal-binding</keyword>
<keyword evidence="10" id="KW-1185">Reference proteome</keyword>
<dbReference type="InterPro" id="IPR036971">
    <property type="entry name" value="PDEase_catalytic_dom_sf"/>
</dbReference>
<dbReference type="eggNOG" id="KOG3689">
    <property type="taxonomic scope" value="Eukaryota"/>
</dbReference>
<dbReference type="STRING" id="2880.D7G2I4"/>
<feature type="region of interest" description="Disordered" evidence="7">
    <location>
        <begin position="1"/>
        <end position="30"/>
    </location>
</feature>
<feature type="binding site" evidence="5">
    <location>
        <position position="483"/>
    </location>
    <ligand>
        <name>Zn(2+)</name>
        <dbReference type="ChEBI" id="CHEBI:29105"/>
        <label>1</label>
    </ligand>
</feature>
<proteinExistence type="inferred from homology"/>
<feature type="binding site" evidence="4">
    <location>
        <position position="483"/>
    </location>
    <ligand>
        <name>AMP</name>
        <dbReference type="ChEBI" id="CHEBI:456215"/>
    </ligand>
</feature>
<feature type="region of interest" description="Disordered" evidence="7">
    <location>
        <begin position="397"/>
        <end position="447"/>
    </location>
</feature>
<evidence type="ECO:0000256" key="5">
    <source>
        <dbReference type="PIRSR" id="PIRSR623088-3"/>
    </source>
</evidence>
<evidence type="ECO:0000256" key="3">
    <source>
        <dbReference type="PIRSR" id="PIRSR623088-1"/>
    </source>
</evidence>
<accession>D7G2I4</accession>
<dbReference type="GO" id="GO:0046872">
    <property type="term" value="F:metal ion binding"/>
    <property type="evidence" value="ECO:0007669"/>
    <property type="project" value="UniProtKB-KW"/>
</dbReference>
<dbReference type="GO" id="GO:0007165">
    <property type="term" value="P:signal transduction"/>
    <property type="evidence" value="ECO:0007669"/>
    <property type="project" value="InterPro"/>
</dbReference>
<dbReference type="InParanoid" id="D7G2I4"/>
<evidence type="ECO:0000256" key="6">
    <source>
        <dbReference type="RuleBase" id="RU363067"/>
    </source>
</evidence>
<dbReference type="CDD" id="cd00077">
    <property type="entry name" value="HDc"/>
    <property type="match status" value="1"/>
</dbReference>
<feature type="compositionally biased region" description="Gly residues" evidence="7">
    <location>
        <begin position="604"/>
        <end position="616"/>
    </location>
</feature>
<dbReference type="InterPro" id="IPR023088">
    <property type="entry name" value="PDEase"/>
</dbReference>
<feature type="compositionally biased region" description="Basic residues" evidence="7">
    <location>
        <begin position="8"/>
        <end position="22"/>
    </location>
</feature>
<sequence length="847" mass="88731">MPAPRLSSRSRRSLRGRSRGARRNTSDSSSCNGIYVTGTEVLHTDPLTRQLMLMLLAVETKAKVSMPEERGGGSVNREWIRLKLKELLTMVGRSDVDLEQLDTHTFYCKDRKENQYGPFPAKQLVEAHNAGYINDRKVLVKEARMKGEFRPMGARALMHGPSSDEAFKSLTMWPQVDAHHPLADRILSPSDGSSHDFREWGFNIFGLDKQELGMLAATVLAETGLPRTFGISMKTFAHFMSAVGFFMGRNPRVSYHNLYHAVDVMHATYLTLDGMGASGLLTVTEQLALILSALCHDLDHPGLTNSFQMATESPLASLYNDQAPLEHHHLAIMFQILRREGCDILGHLEKPQRTRIREVMIQGILATEMSEHGTHISKVDKLTNDFPSITLRVGGWASGDIGRGTDRSNPGPLLSPPQPGGGGGGGKEALGMSFSSMGPPSMRGGPRMGPRALLQVPGAEAAALGLADSDRLAVASALLHAADLSSPGRPFATCKVWVLRLLEEFKFQAEQERQRGLRVTVLEGPPSASQPGFIDAFLLPFFTALLPIAPGLADEYIPNLQDNRNQWAAIAEQEAQLASPDRSSNVDKAGDRSSTGSVTSTGPGSAGGGGSGGGVGRRNSGGADSNGNGGGGSGLPPPPPPQLSGSSSSPTTFDGQRRYSGGAIGIASMLGSLGTVPTGRSISDGSIDRRVSSIISTSPGVPPEFPGLRDGSAGASAGGGGGGAAWRRQSAMGPATGAGPEFGYPMWRGGAVRGASVPLGGAGWGERTAGDGEIVSEATAAAKAQGIPPAPAAAGSATGWTIDVGGGGVAGEVKAEEADSEEQQQGGGEERPEGGVEGQALPEALPE</sequence>
<feature type="binding site" evidence="4">
    <location>
        <begin position="256"/>
        <end position="260"/>
    </location>
    <ligand>
        <name>AMP</name>
        <dbReference type="ChEBI" id="CHEBI:456215"/>
    </ligand>
</feature>
<feature type="compositionally biased region" description="Low complexity" evidence="7">
    <location>
        <begin position="592"/>
        <end position="603"/>
    </location>
</feature>
<evidence type="ECO:0000313" key="10">
    <source>
        <dbReference type="Proteomes" id="UP000002630"/>
    </source>
</evidence>
<dbReference type="Pfam" id="PF00233">
    <property type="entry name" value="PDEase_I"/>
    <property type="match status" value="1"/>
</dbReference>
<dbReference type="EMBL" id="FN648684">
    <property type="protein sequence ID" value="CBJ33418.1"/>
    <property type="molecule type" value="Genomic_DNA"/>
</dbReference>
<dbReference type="InterPro" id="IPR002073">
    <property type="entry name" value="PDEase_catalytic_dom"/>
</dbReference>
<evidence type="ECO:0000256" key="2">
    <source>
        <dbReference type="ARBA" id="ARBA00022801"/>
    </source>
</evidence>
<name>D7G2I4_ECTSI</name>
<dbReference type="PANTHER" id="PTHR11347">
    <property type="entry name" value="CYCLIC NUCLEOTIDE PHOSPHODIESTERASE"/>
    <property type="match status" value="1"/>
</dbReference>
<dbReference type="PROSITE" id="PS00126">
    <property type="entry name" value="PDEASE_I_1"/>
    <property type="match status" value="1"/>
</dbReference>
<dbReference type="SMART" id="SM00471">
    <property type="entry name" value="HDc"/>
    <property type="match status" value="1"/>
</dbReference>
<feature type="active site" description="Proton donor" evidence="3">
    <location>
        <position position="256"/>
    </location>
</feature>
<gene>
    <name evidence="9" type="ORF">Esi_0479_0004</name>
</gene>
<feature type="compositionally biased region" description="Low complexity" evidence="7">
    <location>
        <begin position="617"/>
        <end position="626"/>
    </location>
</feature>
<dbReference type="Proteomes" id="UP000002630">
    <property type="component" value="Linkage Group LG26"/>
</dbReference>
<feature type="binding site" evidence="5">
    <location>
        <position position="260"/>
    </location>
    <ligand>
        <name>Zn(2+)</name>
        <dbReference type="ChEBI" id="CHEBI:29105"/>
        <label>1</label>
    </ligand>
</feature>
<dbReference type="OrthoDB" id="203770at2759"/>
<feature type="domain" description="PDEase" evidence="8">
    <location>
        <begin position="175"/>
        <end position="574"/>
    </location>
</feature>
<dbReference type="PROSITE" id="PS51845">
    <property type="entry name" value="PDEASE_I_2"/>
    <property type="match status" value="1"/>
</dbReference>
<keyword evidence="2 6" id="KW-0378">Hydrolase</keyword>
<feature type="compositionally biased region" description="Low complexity" evidence="7">
    <location>
        <begin position="788"/>
        <end position="801"/>
    </location>
</feature>
<dbReference type="EMBL" id="FN649751">
    <property type="protein sequence ID" value="CBJ33418.1"/>
    <property type="molecule type" value="Genomic_DNA"/>
</dbReference>
<dbReference type="AlphaFoldDB" id="D7G2I4"/>
<organism evidence="9 10">
    <name type="scientific">Ectocarpus siliculosus</name>
    <name type="common">Brown alga</name>
    <name type="synonym">Conferva siliculosa</name>
    <dbReference type="NCBI Taxonomy" id="2880"/>
    <lineage>
        <taxon>Eukaryota</taxon>
        <taxon>Sar</taxon>
        <taxon>Stramenopiles</taxon>
        <taxon>Ochrophyta</taxon>
        <taxon>PX clade</taxon>
        <taxon>Phaeophyceae</taxon>
        <taxon>Ectocarpales</taxon>
        <taxon>Ectocarpaceae</taxon>
        <taxon>Ectocarpus</taxon>
    </lineage>
</organism>
<evidence type="ECO:0000259" key="8">
    <source>
        <dbReference type="PROSITE" id="PS51845"/>
    </source>
</evidence>
<feature type="region of interest" description="Disordered" evidence="7">
    <location>
        <begin position="573"/>
        <end position="659"/>
    </location>
</feature>
<feature type="binding site" evidence="5">
    <location>
        <position position="296"/>
    </location>
    <ligand>
        <name>Zn(2+)</name>
        <dbReference type="ChEBI" id="CHEBI:29105"/>
        <label>1</label>
    </ligand>
</feature>
<feature type="binding site" evidence="5">
    <location>
        <position position="297"/>
    </location>
    <ligand>
        <name>Zn(2+)</name>
        <dbReference type="ChEBI" id="CHEBI:29105"/>
        <label>1</label>
    </ligand>
</feature>
<feature type="binding site" evidence="4">
    <location>
        <position position="297"/>
    </location>
    <ligand>
        <name>AMP</name>
        <dbReference type="ChEBI" id="CHEBI:456215"/>
    </ligand>
</feature>
<dbReference type="InterPro" id="IPR003607">
    <property type="entry name" value="HD/PDEase_dom"/>
</dbReference>
<protein>
    <recommendedName>
        <fullName evidence="6">Phosphodiesterase</fullName>
        <ecNumber evidence="6">3.1.4.-</ecNumber>
    </recommendedName>
</protein>
<dbReference type="GO" id="GO:0004114">
    <property type="term" value="F:3',5'-cyclic-nucleotide phosphodiesterase activity"/>
    <property type="evidence" value="ECO:0007669"/>
    <property type="project" value="InterPro"/>
</dbReference>
<reference evidence="9 10" key="1">
    <citation type="journal article" date="2010" name="Nature">
        <title>The Ectocarpus genome and the independent evolution of multicellularity in brown algae.</title>
        <authorList>
            <person name="Cock J.M."/>
            <person name="Sterck L."/>
            <person name="Rouze P."/>
            <person name="Scornet D."/>
            <person name="Allen A.E."/>
            <person name="Amoutzias G."/>
            <person name="Anthouard V."/>
            <person name="Artiguenave F."/>
            <person name="Aury J.M."/>
            <person name="Badger J.H."/>
            <person name="Beszteri B."/>
            <person name="Billiau K."/>
            <person name="Bonnet E."/>
            <person name="Bothwell J.H."/>
            <person name="Bowler C."/>
            <person name="Boyen C."/>
            <person name="Brownlee C."/>
            <person name="Carrano C.J."/>
            <person name="Charrier B."/>
            <person name="Cho G.Y."/>
            <person name="Coelho S.M."/>
            <person name="Collen J."/>
            <person name="Corre E."/>
            <person name="Da Silva C."/>
            <person name="Delage L."/>
            <person name="Delaroque N."/>
            <person name="Dittami S.M."/>
            <person name="Doulbeau S."/>
            <person name="Elias M."/>
            <person name="Farnham G."/>
            <person name="Gachon C.M."/>
            <person name="Gschloessl B."/>
            <person name="Heesch S."/>
            <person name="Jabbari K."/>
            <person name="Jubin C."/>
            <person name="Kawai H."/>
            <person name="Kimura K."/>
            <person name="Kloareg B."/>
            <person name="Kupper F.C."/>
            <person name="Lang D."/>
            <person name="Le Bail A."/>
            <person name="Leblanc C."/>
            <person name="Lerouge P."/>
            <person name="Lohr M."/>
            <person name="Lopez P.J."/>
            <person name="Martens C."/>
            <person name="Maumus F."/>
            <person name="Michel G."/>
            <person name="Miranda-Saavedra D."/>
            <person name="Morales J."/>
            <person name="Moreau H."/>
            <person name="Motomura T."/>
            <person name="Nagasato C."/>
            <person name="Napoli C.A."/>
            <person name="Nelson D.R."/>
            <person name="Nyvall-Collen P."/>
            <person name="Peters A.F."/>
            <person name="Pommier C."/>
            <person name="Potin P."/>
            <person name="Poulain J."/>
            <person name="Quesneville H."/>
            <person name="Read B."/>
            <person name="Rensing S.A."/>
            <person name="Ritter A."/>
            <person name="Rousvoal S."/>
            <person name="Samanta M."/>
            <person name="Samson G."/>
            <person name="Schroeder D.C."/>
            <person name="Segurens B."/>
            <person name="Strittmatter M."/>
            <person name="Tonon T."/>
            <person name="Tregear J.W."/>
            <person name="Valentin K."/>
            <person name="von Dassow P."/>
            <person name="Yamagishi T."/>
            <person name="Van de Peer Y."/>
            <person name="Wincker P."/>
        </authorList>
    </citation>
    <scope>NUCLEOTIDE SEQUENCE [LARGE SCALE GENOMIC DNA]</scope>
    <source>
        <strain evidence="10">Ec32 / CCAP1310/4</strain>
    </source>
</reference>
<comment type="similarity">
    <text evidence="6">Belongs to the cyclic nucleotide phosphodiesterase family.</text>
</comment>
<evidence type="ECO:0000313" key="9">
    <source>
        <dbReference type="EMBL" id="CBJ33418.1"/>
    </source>
</evidence>
<evidence type="ECO:0000256" key="7">
    <source>
        <dbReference type="SAM" id="MobiDB-lite"/>
    </source>
</evidence>
<feature type="compositionally biased region" description="Low complexity" evidence="7">
    <location>
        <begin position="431"/>
        <end position="447"/>
    </location>
</feature>
<feature type="region of interest" description="Disordered" evidence="7">
    <location>
        <begin position="712"/>
        <end position="734"/>
    </location>
</feature>
<dbReference type="Gene3D" id="1.10.1300.10">
    <property type="entry name" value="3'5'-cyclic nucleotide phosphodiesterase, catalytic domain"/>
    <property type="match status" value="1"/>
</dbReference>
<comment type="cofactor">
    <cofactor evidence="6">
        <name>a divalent metal cation</name>
        <dbReference type="ChEBI" id="CHEBI:60240"/>
    </cofactor>
    <text evidence="6">Binds 2 divalent metal cations per subunit. Site 1 may preferentially bind zinc ions, while site 2 has a preference for magnesium and/or manganese ions.</text>
</comment>
<evidence type="ECO:0000256" key="1">
    <source>
        <dbReference type="ARBA" id="ARBA00022723"/>
    </source>
</evidence>
<dbReference type="SUPFAM" id="SSF109604">
    <property type="entry name" value="HD-domain/PDEase-like"/>
    <property type="match status" value="1"/>
</dbReference>
<dbReference type="PRINTS" id="PR00387">
    <property type="entry name" value="PDIESTERASE1"/>
</dbReference>
<dbReference type="EC" id="3.1.4.-" evidence="6"/>
<feature type="binding site" evidence="5">
    <location>
        <position position="297"/>
    </location>
    <ligand>
        <name>Zn(2+)</name>
        <dbReference type="ChEBI" id="CHEBI:29105"/>
        <label>2</label>
    </ligand>
</feature>
<feature type="region of interest" description="Disordered" evidence="7">
    <location>
        <begin position="788"/>
        <end position="847"/>
    </location>
</feature>
<evidence type="ECO:0000256" key="4">
    <source>
        <dbReference type="PIRSR" id="PIRSR623088-2"/>
    </source>
</evidence>